<dbReference type="EMBL" id="JANIGO010000002">
    <property type="protein sequence ID" value="MCQ8896271.1"/>
    <property type="molecule type" value="Genomic_DNA"/>
</dbReference>
<proteinExistence type="predicted"/>
<reference evidence="2 3" key="1">
    <citation type="submission" date="2022-07" db="EMBL/GenBank/DDBJ databases">
        <authorList>
            <person name="Xamxidin M."/>
            <person name="Wu M."/>
        </authorList>
    </citation>
    <scope>NUCLEOTIDE SEQUENCE [LARGE SCALE GENOMIC DNA]</scope>
    <source>
        <strain evidence="2 3">NBRC 111650</strain>
    </source>
</reference>
<name>A0ABT1WGW1_9BURK</name>
<evidence type="ECO:0000256" key="1">
    <source>
        <dbReference type="SAM" id="MobiDB-lite"/>
    </source>
</evidence>
<comment type="caution">
    <text evidence="2">The sequence shown here is derived from an EMBL/GenBank/DDBJ whole genome shotgun (WGS) entry which is preliminary data.</text>
</comment>
<evidence type="ECO:0000313" key="2">
    <source>
        <dbReference type="EMBL" id="MCQ8896271.1"/>
    </source>
</evidence>
<feature type="region of interest" description="Disordered" evidence="1">
    <location>
        <begin position="32"/>
        <end position="62"/>
    </location>
</feature>
<protein>
    <recommendedName>
        <fullName evidence="4">Heme exporter protein D</fullName>
    </recommendedName>
</protein>
<gene>
    <name evidence="2" type="ORF">NQT62_07460</name>
</gene>
<dbReference type="Proteomes" id="UP001204142">
    <property type="component" value="Unassembled WGS sequence"/>
</dbReference>
<evidence type="ECO:0008006" key="4">
    <source>
        <dbReference type="Google" id="ProtNLM"/>
    </source>
</evidence>
<organism evidence="2 3">
    <name type="scientific">Limnobacter humi</name>
    <dbReference type="NCBI Taxonomy" id="1778671"/>
    <lineage>
        <taxon>Bacteria</taxon>
        <taxon>Pseudomonadati</taxon>
        <taxon>Pseudomonadota</taxon>
        <taxon>Betaproteobacteria</taxon>
        <taxon>Burkholderiales</taxon>
        <taxon>Burkholderiaceae</taxon>
        <taxon>Limnobacter</taxon>
    </lineage>
</organism>
<accession>A0ABT1WGW1</accession>
<dbReference type="RefSeq" id="WP_256764044.1">
    <property type="nucleotide sequence ID" value="NZ_JANIGO010000002.1"/>
</dbReference>
<keyword evidence="3" id="KW-1185">Reference proteome</keyword>
<evidence type="ECO:0000313" key="3">
    <source>
        <dbReference type="Proteomes" id="UP001204142"/>
    </source>
</evidence>
<sequence>MTSIWLTILTCTALGVGIVALDAWLAHRSGHVQAHEQARRDARQRRMKSAEGADSTSGQGTP</sequence>